<dbReference type="OrthoDB" id="2664633at2"/>
<evidence type="ECO:0000313" key="4">
    <source>
        <dbReference type="Proteomes" id="UP000193083"/>
    </source>
</evidence>
<feature type="region of interest" description="Disordered" evidence="1">
    <location>
        <begin position="156"/>
        <end position="194"/>
    </location>
</feature>
<proteinExistence type="predicted"/>
<protein>
    <submittedName>
        <fullName evidence="3">Toxin 30</fullName>
    </submittedName>
</protein>
<gene>
    <name evidence="3" type="ORF">SAMN02982922_1014</name>
</gene>
<evidence type="ECO:0000259" key="2">
    <source>
        <dbReference type="Pfam" id="PF15532"/>
    </source>
</evidence>
<accession>A0A1X7N0N1</accession>
<sequence length="348" mass="38383">MIGIRRIFPRVVLALLLVLPEASLWAAQPSVFFARPDSPSLILKVQRRGGWSAPVYRAPTYRPAPRVVRPPVVRPQVRRPQAQTIPRAGRMTGLNNGIRQPGIARKPAANTLAQAQRLRRTLAQRQSPSAQRTVRRPLAMHGVRRMAAQNHPNAIKRKASASGVRRLARPANDNARGAASTIPRHGVRKGGSSNSLIKHPIRALAVGRNFGLVTGEGTYTLGSLNGLKSNIGYAKSLSQLQRISARDISTALTGGGVSLKQIRKLIPANRELPFTKSQRIDEGYKYRFFLKGQRVEIKWHSPDRGAPVGSNSRKMWTAQVQIGGKYLGSDGKLYRNAKQNITHIPLYE</sequence>
<dbReference type="Proteomes" id="UP000193083">
    <property type="component" value="Unassembled WGS sequence"/>
</dbReference>
<dbReference type="InterPro" id="IPR029111">
    <property type="entry name" value="Ntox30"/>
</dbReference>
<name>A0A1X7N0N1_9HYPH</name>
<dbReference type="AlphaFoldDB" id="A0A1X7N0N1"/>
<keyword evidence="4" id="KW-1185">Reference proteome</keyword>
<dbReference type="Pfam" id="PF15532">
    <property type="entry name" value="Ntox30"/>
    <property type="match status" value="1"/>
</dbReference>
<feature type="domain" description="Bacterial toxin 30" evidence="2">
    <location>
        <begin position="271"/>
        <end position="341"/>
    </location>
</feature>
<dbReference type="EMBL" id="FXBL01000004">
    <property type="protein sequence ID" value="SMH30177.1"/>
    <property type="molecule type" value="Genomic_DNA"/>
</dbReference>
<organism evidence="3 4">
    <name type="scientific">Mesorhizobium australicum</name>
    <dbReference type="NCBI Taxonomy" id="536018"/>
    <lineage>
        <taxon>Bacteria</taxon>
        <taxon>Pseudomonadati</taxon>
        <taxon>Pseudomonadota</taxon>
        <taxon>Alphaproteobacteria</taxon>
        <taxon>Hyphomicrobiales</taxon>
        <taxon>Phyllobacteriaceae</taxon>
        <taxon>Mesorhizobium</taxon>
    </lineage>
</organism>
<reference evidence="4" key="1">
    <citation type="submission" date="2017-04" db="EMBL/GenBank/DDBJ databases">
        <authorList>
            <person name="Varghese N."/>
            <person name="Submissions S."/>
        </authorList>
    </citation>
    <scope>NUCLEOTIDE SEQUENCE [LARGE SCALE GENOMIC DNA]</scope>
    <source>
        <strain evidence="4">B5P</strain>
    </source>
</reference>
<evidence type="ECO:0000256" key="1">
    <source>
        <dbReference type="SAM" id="MobiDB-lite"/>
    </source>
</evidence>
<evidence type="ECO:0000313" key="3">
    <source>
        <dbReference type="EMBL" id="SMH30177.1"/>
    </source>
</evidence>